<dbReference type="RefSeq" id="WP_089796657.1">
    <property type="nucleotide sequence ID" value="NZ_FPBP01000010.1"/>
</dbReference>
<dbReference type="GO" id="GO:0020037">
    <property type="term" value="F:heme binding"/>
    <property type="evidence" value="ECO:0007669"/>
    <property type="project" value="InterPro"/>
</dbReference>
<dbReference type="SUPFAM" id="SSF46626">
    <property type="entry name" value="Cytochrome c"/>
    <property type="match status" value="1"/>
</dbReference>
<evidence type="ECO:0000256" key="3">
    <source>
        <dbReference type="ARBA" id="ARBA00023004"/>
    </source>
</evidence>
<dbReference type="AlphaFoldDB" id="A0A1I7JGC1"/>
<evidence type="ECO:0000256" key="4">
    <source>
        <dbReference type="PROSITE-ProRule" id="PRU00433"/>
    </source>
</evidence>
<gene>
    <name evidence="6" type="ORF">SAMN04487955_110116</name>
</gene>
<reference evidence="7" key="1">
    <citation type="submission" date="2016-10" db="EMBL/GenBank/DDBJ databases">
        <authorList>
            <person name="Varghese N."/>
            <person name="Submissions S."/>
        </authorList>
    </citation>
    <scope>NUCLEOTIDE SEQUENCE [LARGE SCALE GENOMIC DNA]</scope>
    <source>
        <strain evidence="7">CGMCC 1.6981</strain>
    </source>
</reference>
<dbReference type="Proteomes" id="UP000198693">
    <property type="component" value="Unassembled WGS sequence"/>
</dbReference>
<dbReference type="PROSITE" id="PS51257">
    <property type="entry name" value="PROKAR_LIPOPROTEIN"/>
    <property type="match status" value="1"/>
</dbReference>
<evidence type="ECO:0000259" key="5">
    <source>
        <dbReference type="PROSITE" id="PS51007"/>
    </source>
</evidence>
<dbReference type="Pfam" id="PF00034">
    <property type="entry name" value="Cytochrom_C"/>
    <property type="match status" value="1"/>
</dbReference>
<keyword evidence="3 4" id="KW-0408">Iron</keyword>
<evidence type="ECO:0000313" key="6">
    <source>
        <dbReference type="EMBL" id="SFU84182.1"/>
    </source>
</evidence>
<accession>A0A1I7JGC1</accession>
<dbReference type="STRING" id="463301.SAMN04487955_110116"/>
<dbReference type="InterPro" id="IPR009056">
    <property type="entry name" value="Cyt_c-like_dom"/>
</dbReference>
<evidence type="ECO:0000256" key="2">
    <source>
        <dbReference type="ARBA" id="ARBA00022723"/>
    </source>
</evidence>
<dbReference type="GO" id="GO:0009055">
    <property type="term" value="F:electron transfer activity"/>
    <property type="evidence" value="ECO:0007669"/>
    <property type="project" value="InterPro"/>
</dbReference>
<dbReference type="InterPro" id="IPR036909">
    <property type="entry name" value="Cyt_c-like_dom_sf"/>
</dbReference>
<dbReference type="OrthoDB" id="3540130at2"/>
<dbReference type="PROSITE" id="PS51007">
    <property type="entry name" value="CYTC"/>
    <property type="match status" value="1"/>
</dbReference>
<keyword evidence="2 4" id="KW-0479">Metal-binding</keyword>
<dbReference type="GO" id="GO:0046872">
    <property type="term" value="F:metal ion binding"/>
    <property type="evidence" value="ECO:0007669"/>
    <property type="project" value="UniProtKB-KW"/>
</dbReference>
<name>A0A1I7JGC1_9GAMM</name>
<evidence type="ECO:0000256" key="1">
    <source>
        <dbReference type="ARBA" id="ARBA00022617"/>
    </source>
</evidence>
<feature type="domain" description="Cytochrome c" evidence="5">
    <location>
        <begin position="29"/>
        <end position="120"/>
    </location>
</feature>
<dbReference type="EMBL" id="FPBP01000010">
    <property type="protein sequence ID" value="SFU84182.1"/>
    <property type="molecule type" value="Genomic_DNA"/>
</dbReference>
<dbReference type="Gene3D" id="1.10.760.10">
    <property type="entry name" value="Cytochrome c-like domain"/>
    <property type="match status" value="1"/>
</dbReference>
<sequence length="120" mass="12855">MTAKYLFILLSPLLLATGCSKDEAEPPPGDPAKGKALIRDYGCGSCHAIPGIPGADGRTGPSLERIARRVYLAGVLPNTPSDMMRWIRAPEAIDPRTAMPNMGVSESDAHDITAYLYTLK</sequence>
<evidence type="ECO:0000313" key="7">
    <source>
        <dbReference type="Proteomes" id="UP000198693"/>
    </source>
</evidence>
<keyword evidence="1 4" id="KW-0349">Heme</keyword>
<organism evidence="6 7">
    <name type="scientific">Halomonas korlensis</name>
    <dbReference type="NCBI Taxonomy" id="463301"/>
    <lineage>
        <taxon>Bacteria</taxon>
        <taxon>Pseudomonadati</taxon>
        <taxon>Pseudomonadota</taxon>
        <taxon>Gammaproteobacteria</taxon>
        <taxon>Oceanospirillales</taxon>
        <taxon>Halomonadaceae</taxon>
        <taxon>Halomonas</taxon>
    </lineage>
</organism>
<proteinExistence type="predicted"/>
<protein>
    <submittedName>
        <fullName evidence="6">Cytochrome c</fullName>
    </submittedName>
</protein>
<keyword evidence="7" id="KW-1185">Reference proteome</keyword>